<evidence type="ECO:0000313" key="1">
    <source>
        <dbReference type="EMBL" id="GAU44700.1"/>
    </source>
</evidence>
<protein>
    <submittedName>
        <fullName evidence="1">Uncharacterized protein</fullName>
    </submittedName>
</protein>
<organism evidence="1 2">
    <name type="scientific">Trifolium subterraneum</name>
    <name type="common">Subterranean clover</name>
    <dbReference type="NCBI Taxonomy" id="3900"/>
    <lineage>
        <taxon>Eukaryota</taxon>
        <taxon>Viridiplantae</taxon>
        <taxon>Streptophyta</taxon>
        <taxon>Embryophyta</taxon>
        <taxon>Tracheophyta</taxon>
        <taxon>Spermatophyta</taxon>
        <taxon>Magnoliopsida</taxon>
        <taxon>eudicotyledons</taxon>
        <taxon>Gunneridae</taxon>
        <taxon>Pentapetalae</taxon>
        <taxon>rosids</taxon>
        <taxon>fabids</taxon>
        <taxon>Fabales</taxon>
        <taxon>Fabaceae</taxon>
        <taxon>Papilionoideae</taxon>
        <taxon>50 kb inversion clade</taxon>
        <taxon>NPAAA clade</taxon>
        <taxon>Hologalegina</taxon>
        <taxon>IRL clade</taxon>
        <taxon>Trifolieae</taxon>
        <taxon>Trifolium</taxon>
    </lineage>
</organism>
<dbReference type="EMBL" id="DF974065">
    <property type="protein sequence ID" value="GAU44700.1"/>
    <property type="molecule type" value="Genomic_DNA"/>
</dbReference>
<keyword evidence="2" id="KW-1185">Reference proteome</keyword>
<dbReference type="Proteomes" id="UP000242715">
    <property type="component" value="Unassembled WGS sequence"/>
</dbReference>
<proteinExistence type="predicted"/>
<evidence type="ECO:0000313" key="2">
    <source>
        <dbReference type="Proteomes" id="UP000242715"/>
    </source>
</evidence>
<sequence length="69" mass="7300">MASPLIGVLVWPDLGCGLYASGFGGMAAKSWWFCFELCSGVLASGVGDSNDFYHISNIVLHSFCNILGP</sequence>
<dbReference type="AlphaFoldDB" id="A0A2Z6P6A0"/>
<name>A0A2Z6P6A0_TRISU</name>
<gene>
    <name evidence="1" type="ORF">TSUD_24630</name>
</gene>
<accession>A0A2Z6P6A0</accession>
<reference evidence="2" key="1">
    <citation type="journal article" date="2017" name="Front. Plant Sci.">
        <title>Climate Clever Clovers: New Paradigm to Reduce the Environmental Footprint of Ruminants by Breeding Low Methanogenic Forages Utilizing Haplotype Variation.</title>
        <authorList>
            <person name="Kaur P."/>
            <person name="Appels R."/>
            <person name="Bayer P.E."/>
            <person name="Keeble-Gagnere G."/>
            <person name="Wang J."/>
            <person name="Hirakawa H."/>
            <person name="Shirasawa K."/>
            <person name="Vercoe P."/>
            <person name="Stefanova K."/>
            <person name="Durmic Z."/>
            <person name="Nichols P."/>
            <person name="Revell C."/>
            <person name="Isobe S.N."/>
            <person name="Edwards D."/>
            <person name="Erskine W."/>
        </authorList>
    </citation>
    <scope>NUCLEOTIDE SEQUENCE [LARGE SCALE GENOMIC DNA]</scope>
    <source>
        <strain evidence="2">cv. Daliak</strain>
    </source>
</reference>